<sequence length="209" mass="23283">MKKVMISILSFCGLSLLLGFTILNLSTNENELNANANPNNKVNEIKTESISNTESNTLKKKEINQKSETERTYTPSSEEIESLNIPKQLSNIATSKSIESTSNEEVDYIVTDDETVKDVRAWHRIGDKSILVAEATYKNGISIPELKQTVKSWYAQKSFEEIKVSGQIAILHEPVPEVCELQIITEGKLYTVAGADRETVINIAKSISF</sequence>
<evidence type="ECO:0000313" key="1">
    <source>
        <dbReference type="EMBL" id="UOQ48438.1"/>
    </source>
</evidence>
<dbReference type="Proteomes" id="UP000831782">
    <property type="component" value="Chromosome"/>
</dbReference>
<reference evidence="1 2" key="1">
    <citation type="submission" date="2022-04" db="EMBL/GenBank/DDBJ databases">
        <title>Gracilibacillus sp. isolated from saltern.</title>
        <authorList>
            <person name="Won M."/>
            <person name="Lee C.-M."/>
            <person name="Woen H.-Y."/>
            <person name="Kwon S.-W."/>
        </authorList>
    </citation>
    <scope>NUCLEOTIDE SEQUENCE [LARGE SCALE GENOMIC DNA]</scope>
    <source>
        <strain evidence="1 2">SSWR10-1</strain>
    </source>
</reference>
<gene>
    <name evidence="1" type="ORF">MUN88_20795</name>
</gene>
<evidence type="ECO:0000313" key="2">
    <source>
        <dbReference type="Proteomes" id="UP000831782"/>
    </source>
</evidence>
<organism evidence="1 2">
    <name type="scientific">Gracilibacillus caseinilyticus</name>
    <dbReference type="NCBI Taxonomy" id="2932256"/>
    <lineage>
        <taxon>Bacteria</taxon>
        <taxon>Bacillati</taxon>
        <taxon>Bacillota</taxon>
        <taxon>Bacilli</taxon>
        <taxon>Bacillales</taxon>
        <taxon>Bacillaceae</taxon>
        <taxon>Gracilibacillus</taxon>
    </lineage>
</organism>
<keyword evidence="2" id="KW-1185">Reference proteome</keyword>
<dbReference type="EMBL" id="CP095072">
    <property type="protein sequence ID" value="UOQ48438.1"/>
    <property type="molecule type" value="Genomic_DNA"/>
</dbReference>
<accession>A0ABY4EX73</accession>
<dbReference type="RefSeq" id="WP_244718947.1">
    <property type="nucleotide sequence ID" value="NZ_CP095072.1"/>
</dbReference>
<protein>
    <recommendedName>
        <fullName evidence="3">DUF4367 domain-containing protein</fullName>
    </recommendedName>
</protein>
<name>A0ABY4EX73_9BACI</name>
<proteinExistence type="predicted"/>
<evidence type="ECO:0008006" key="3">
    <source>
        <dbReference type="Google" id="ProtNLM"/>
    </source>
</evidence>